<dbReference type="Pfam" id="PF00561">
    <property type="entry name" value="Abhydrolase_1"/>
    <property type="match status" value="1"/>
</dbReference>
<dbReference type="GO" id="GO:0005876">
    <property type="term" value="C:spindle microtubule"/>
    <property type="evidence" value="ECO:0007669"/>
    <property type="project" value="InterPro"/>
</dbReference>
<reference evidence="2" key="1">
    <citation type="journal article" date="2018" name="DNA Res.">
        <title>Multiple hybrid de novo genome assembly of finger millet, an orphan allotetraploid crop.</title>
        <authorList>
            <person name="Hatakeyama M."/>
            <person name="Aluri S."/>
            <person name="Balachadran M.T."/>
            <person name="Sivarajan S.R."/>
            <person name="Patrignani A."/>
            <person name="Gruter S."/>
            <person name="Poveda L."/>
            <person name="Shimizu-Inatsugi R."/>
            <person name="Baeten J."/>
            <person name="Francoijs K.J."/>
            <person name="Nataraja K.N."/>
            <person name="Reddy Y.A.N."/>
            <person name="Phadnis S."/>
            <person name="Ravikumar R.L."/>
            <person name="Schlapbach R."/>
            <person name="Sreeman S.M."/>
            <person name="Shimizu K.K."/>
        </authorList>
    </citation>
    <scope>NUCLEOTIDE SEQUENCE</scope>
</reference>
<dbReference type="InterPro" id="IPR044706">
    <property type="entry name" value="AUG5_plant"/>
</dbReference>
<proteinExistence type="predicted"/>
<protein>
    <recommendedName>
        <fullName evidence="1">AB hydrolase-1 domain-containing protein</fullName>
    </recommendedName>
</protein>
<dbReference type="AlphaFoldDB" id="A0AAV5FHF3"/>
<dbReference type="GO" id="GO:0051225">
    <property type="term" value="P:spindle assembly"/>
    <property type="evidence" value="ECO:0007669"/>
    <property type="project" value="InterPro"/>
</dbReference>
<dbReference type="Gene3D" id="3.40.50.1820">
    <property type="entry name" value="alpha/beta hydrolase"/>
    <property type="match status" value="1"/>
</dbReference>
<organism evidence="2 3">
    <name type="scientific">Eleusine coracana subsp. coracana</name>
    <dbReference type="NCBI Taxonomy" id="191504"/>
    <lineage>
        <taxon>Eukaryota</taxon>
        <taxon>Viridiplantae</taxon>
        <taxon>Streptophyta</taxon>
        <taxon>Embryophyta</taxon>
        <taxon>Tracheophyta</taxon>
        <taxon>Spermatophyta</taxon>
        <taxon>Magnoliopsida</taxon>
        <taxon>Liliopsida</taxon>
        <taxon>Poales</taxon>
        <taxon>Poaceae</taxon>
        <taxon>PACMAD clade</taxon>
        <taxon>Chloridoideae</taxon>
        <taxon>Cynodonteae</taxon>
        <taxon>Eleusininae</taxon>
        <taxon>Eleusine</taxon>
    </lineage>
</organism>
<dbReference type="PANTHER" id="PTHR34968">
    <property type="entry name" value="AUGMIN SUBUNIT 5"/>
    <property type="match status" value="1"/>
</dbReference>
<reference evidence="2" key="2">
    <citation type="submission" date="2021-12" db="EMBL/GenBank/DDBJ databases">
        <title>Resequencing data analysis of finger millet.</title>
        <authorList>
            <person name="Hatakeyama M."/>
            <person name="Aluri S."/>
            <person name="Balachadran M.T."/>
            <person name="Sivarajan S.R."/>
            <person name="Poveda L."/>
            <person name="Shimizu-Inatsugi R."/>
            <person name="Schlapbach R."/>
            <person name="Sreeman S.M."/>
            <person name="Shimizu K.K."/>
        </authorList>
    </citation>
    <scope>NUCLEOTIDE SEQUENCE</scope>
</reference>
<dbReference type="SUPFAM" id="SSF53474">
    <property type="entry name" value="alpha/beta-Hydrolases"/>
    <property type="match status" value="1"/>
</dbReference>
<keyword evidence="3" id="KW-1185">Reference proteome</keyword>
<gene>
    <name evidence="2" type="primary">gb22726</name>
    <name evidence="2" type="ORF">PR202_gb22726</name>
</gene>
<dbReference type="EMBL" id="BQKI01000085">
    <property type="protein sequence ID" value="GJN34088.1"/>
    <property type="molecule type" value="Genomic_DNA"/>
</dbReference>
<dbReference type="InterPro" id="IPR029131">
    <property type="entry name" value="HAUS5"/>
</dbReference>
<sequence length="873" mass="97027">MLEAYEQQCDEACKIFAEYQRRLHHFVNQARDVRRSSIGVSGAADSIDDMQLQSDREDLYSSVKSNRLSEDLVETAGERSIRKACETLAANMIETIRSSFPAFEGSGINSTCQLDAAKLGIDLDGEIPTDVKSVALDSLKNPSLLLQSIITYTSRMKTLIHRETDKIDIRADAELLRYKYENEQVIDAASTDASSPLPYQVYGNGKTGSQLSTRGTYDQLLERQKEHVQQFLATEDALNKAAEAKALSQKLLERLQGTVDMAGSKKLLNGNTSQNVTNSRHLELDVWAKEREVAGLKASLSTLTSEVQRLYKLCAEWKEAEDSLRKKWKKIEEFDARRSELECIYSALQRANMDASSFWEQQPLSARGYAGRTIIPACTAVVEMSTNSRDLIERELSAFGQRLDNSLCKLPATPQALLEALGSNNATGSEALAAAEKHAALLTARAGARDPSAVPSICRISAALQYNSASILEDLSKAINLVHTRRNLVENDRVLLNRAHRAQQEYERVANYCLKLASEQEKVVSERWLPELRNAVQEARRCFEDCQRVRGCESTDTEARVAQEQLVHRLAKKAGLRPHAVDVDDAGTVINLWVPKHKLPAAGGEQRRKDKEDEQRGRRRLSVVLLHGFAGDGIMTWMFQVGALAKDYDVYVPDLLFFGGSTPLPAASDRSPAFQAECVVAALRRLGVERCAVVGFSYGGFVAFRMAEAHPGLVRSVVAHGHARRHDPLHQRRHAAEARRRVVGGGPPPTRRRRAQFMFKRKERAELLEGMVTGDGDDNAATIVPSSFRQNILLLWGEGDKIFDINLAKSLKEQLGQKATLRNISKAGHLAQLERPSVFNRCLREFLRSGESAGAYDDDVNVNVHVSGENCSE</sequence>
<feature type="domain" description="AB hydrolase-1" evidence="1">
    <location>
        <begin position="623"/>
        <end position="736"/>
    </location>
</feature>
<comment type="caution">
    <text evidence="2">The sequence shown here is derived from an EMBL/GenBank/DDBJ whole genome shotgun (WGS) entry which is preliminary data.</text>
</comment>
<name>A0AAV5FHF3_ELECO</name>
<dbReference type="Proteomes" id="UP001054889">
    <property type="component" value="Unassembled WGS sequence"/>
</dbReference>
<dbReference type="PANTHER" id="PTHR34968:SF1">
    <property type="entry name" value="AUGMIN SUBUNIT 5"/>
    <property type="match status" value="1"/>
</dbReference>
<evidence type="ECO:0000313" key="3">
    <source>
        <dbReference type="Proteomes" id="UP001054889"/>
    </source>
</evidence>
<dbReference type="InterPro" id="IPR029058">
    <property type="entry name" value="AB_hydrolase_fold"/>
</dbReference>
<dbReference type="Pfam" id="PF14817">
    <property type="entry name" value="HAUS5"/>
    <property type="match status" value="1"/>
</dbReference>
<evidence type="ECO:0000259" key="1">
    <source>
        <dbReference type="Pfam" id="PF00561"/>
    </source>
</evidence>
<accession>A0AAV5FHF3</accession>
<dbReference type="GO" id="GO:0070652">
    <property type="term" value="C:HAUS complex"/>
    <property type="evidence" value="ECO:0007669"/>
    <property type="project" value="InterPro"/>
</dbReference>
<dbReference type="InterPro" id="IPR000073">
    <property type="entry name" value="AB_hydrolase_1"/>
</dbReference>
<evidence type="ECO:0000313" key="2">
    <source>
        <dbReference type="EMBL" id="GJN34088.1"/>
    </source>
</evidence>